<evidence type="ECO:0000256" key="3">
    <source>
        <dbReference type="ARBA" id="ARBA00008698"/>
    </source>
</evidence>
<protein>
    <recommendedName>
        <fullName evidence="4 12">GPI mannosyltransferase 2</fullName>
        <ecNumber evidence="12">2.4.1.-</ecNumber>
    </recommendedName>
</protein>
<evidence type="ECO:0000256" key="8">
    <source>
        <dbReference type="ARBA" id="ARBA00022692"/>
    </source>
</evidence>
<accession>A0A6A6EBB3</accession>
<comment type="function">
    <text evidence="12">Mannosyltransferase involved in glycosylphosphatidylinositol-anchor biosynthesis.</text>
</comment>
<dbReference type="GO" id="GO:0031501">
    <property type="term" value="C:mannosyltransferase complex"/>
    <property type="evidence" value="ECO:0007669"/>
    <property type="project" value="TreeGrafter"/>
</dbReference>
<dbReference type="GO" id="GO:0000009">
    <property type="term" value="F:alpha-1,6-mannosyltransferase activity"/>
    <property type="evidence" value="ECO:0007669"/>
    <property type="project" value="InterPro"/>
</dbReference>
<keyword evidence="9 12" id="KW-0256">Endoplasmic reticulum</keyword>
<reference evidence="14" key="1">
    <citation type="journal article" date="2020" name="Stud. Mycol.">
        <title>101 Dothideomycetes genomes: a test case for predicting lifestyles and emergence of pathogens.</title>
        <authorList>
            <person name="Haridas S."/>
            <person name="Albert R."/>
            <person name="Binder M."/>
            <person name="Bloem J."/>
            <person name="Labutti K."/>
            <person name="Salamov A."/>
            <person name="Andreopoulos B."/>
            <person name="Baker S."/>
            <person name="Barry K."/>
            <person name="Bills G."/>
            <person name="Bluhm B."/>
            <person name="Cannon C."/>
            <person name="Castanera R."/>
            <person name="Culley D."/>
            <person name="Daum C."/>
            <person name="Ezra D."/>
            <person name="Gonzalez J."/>
            <person name="Henrissat B."/>
            <person name="Kuo A."/>
            <person name="Liang C."/>
            <person name="Lipzen A."/>
            <person name="Lutzoni F."/>
            <person name="Magnuson J."/>
            <person name="Mondo S."/>
            <person name="Nolan M."/>
            <person name="Ohm R."/>
            <person name="Pangilinan J."/>
            <person name="Park H.-J."/>
            <person name="Ramirez L."/>
            <person name="Alfaro M."/>
            <person name="Sun H."/>
            <person name="Tritt A."/>
            <person name="Yoshinaga Y."/>
            <person name="Zwiers L.-H."/>
            <person name="Turgeon B."/>
            <person name="Goodwin S."/>
            <person name="Spatafora J."/>
            <person name="Crous P."/>
            <person name="Grigoriev I."/>
        </authorList>
    </citation>
    <scope>NUCLEOTIDE SEQUENCE</scope>
    <source>
        <strain evidence="14">CBS 207.26</strain>
    </source>
</reference>
<keyword evidence="5 12" id="KW-0337">GPI-anchor biosynthesis</keyword>
<keyword evidence="8 12" id="KW-0812">Transmembrane</keyword>
<comment type="pathway">
    <text evidence="2 12">Glycolipid biosynthesis; glycosylphosphatidylinositol-anchor biosynthesis.</text>
</comment>
<evidence type="ECO:0000256" key="5">
    <source>
        <dbReference type="ARBA" id="ARBA00022502"/>
    </source>
</evidence>
<evidence type="ECO:0000256" key="6">
    <source>
        <dbReference type="ARBA" id="ARBA00022676"/>
    </source>
</evidence>
<dbReference type="EMBL" id="ML994623">
    <property type="protein sequence ID" value="KAF2188463.1"/>
    <property type="molecule type" value="Genomic_DNA"/>
</dbReference>
<keyword evidence="11 12" id="KW-0472">Membrane</keyword>
<evidence type="ECO:0000256" key="2">
    <source>
        <dbReference type="ARBA" id="ARBA00004687"/>
    </source>
</evidence>
<organism evidence="14 15">
    <name type="scientific">Zopfia rhizophila CBS 207.26</name>
    <dbReference type="NCBI Taxonomy" id="1314779"/>
    <lineage>
        <taxon>Eukaryota</taxon>
        <taxon>Fungi</taxon>
        <taxon>Dikarya</taxon>
        <taxon>Ascomycota</taxon>
        <taxon>Pezizomycotina</taxon>
        <taxon>Dothideomycetes</taxon>
        <taxon>Dothideomycetes incertae sedis</taxon>
        <taxon>Zopfiaceae</taxon>
        <taxon>Zopfia</taxon>
    </lineage>
</organism>
<dbReference type="Proteomes" id="UP000800200">
    <property type="component" value="Unassembled WGS sequence"/>
</dbReference>
<evidence type="ECO:0000256" key="9">
    <source>
        <dbReference type="ARBA" id="ARBA00022824"/>
    </source>
</evidence>
<evidence type="ECO:0000256" key="1">
    <source>
        <dbReference type="ARBA" id="ARBA00004477"/>
    </source>
</evidence>
<feature type="transmembrane region" description="Helical" evidence="12">
    <location>
        <begin position="260"/>
        <end position="280"/>
    </location>
</feature>
<dbReference type="GO" id="GO:0005789">
    <property type="term" value="C:endoplasmic reticulum membrane"/>
    <property type="evidence" value="ECO:0007669"/>
    <property type="project" value="UniProtKB-SubCell"/>
</dbReference>
<dbReference type="InterPro" id="IPR007315">
    <property type="entry name" value="PIG-V/Gpi18"/>
</dbReference>
<evidence type="ECO:0000313" key="15">
    <source>
        <dbReference type="Proteomes" id="UP000800200"/>
    </source>
</evidence>
<sequence length="459" mass="51376">MAGMLETVHQSPAARLVVLFVAWKTLLTVLAAFCPGPGYDTSALILSHPGPHRHVEFQSWLRIDRLTISLFRWDSLYFVKAAQRSYVHEQEWAFSWVYSGMVRTLVKYVCGNDYVSLKQCIWAGIAISYTCHLISVLVLFRFFTILLGREQNGRVPFIASVLHIMSPASLFLCSPCAEAVFSAANFTGMLHYALARTSGKGGIRTVRQDAYMVSSGVLFASATLVRSNGLLSGLIYLYDVVASLPCIFTLQLDRQELRRIFFTCVAGCLVAIGFVGPQYLAYEEYCATTSSESKSRPWCEKTIPSIYTWVQNHYWNVGFLRYWTLSNLPLFLIAAPMLWLLLQSGVTFLRNPPERQSAKPNVPQKTVGADSEDNDRSSCNLPQLALPQIVLALAAMTSFHVQVINRLSSGYPIWYIALANWVVSRRDGTGKVESQWAIRGIVMYALVQGMLFANFLPPA</sequence>
<dbReference type="PANTHER" id="PTHR12468">
    <property type="entry name" value="GPI MANNOSYLTRANSFERASE 2"/>
    <property type="match status" value="1"/>
</dbReference>
<comment type="subcellular location">
    <subcellularLocation>
        <location evidence="1 12">Endoplasmic reticulum membrane</location>
        <topology evidence="1 12">Multi-pass membrane protein</topology>
    </subcellularLocation>
</comment>
<gene>
    <name evidence="14" type="ORF">K469DRAFT_703054</name>
</gene>
<keyword evidence="15" id="KW-1185">Reference proteome</keyword>
<dbReference type="OrthoDB" id="10252502at2759"/>
<evidence type="ECO:0000256" key="10">
    <source>
        <dbReference type="ARBA" id="ARBA00022989"/>
    </source>
</evidence>
<evidence type="ECO:0000256" key="12">
    <source>
        <dbReference type="RuleBase" id="RU363112"/>
    </source>
</evidence>
<evidence type="ECO:0000256" key="13">
    <source>
        <dbReference type="SAM" id="MobiDB-lite"/>
    </source>
</evidence>
<keyword evidence="6 12" id="KW-0328">Glycosyltransferase</keyword>
<evidence type="ECO:0000256" key="4">
    <source>
        <dbReference type="ARBA" id="ARBA00013795"/>
    </source>
</evidence>
<dbReference type="PANTHER" id="PTHR12468:SF2">
    <property type="entry name" value="GPI MANNOSYLTRANSFERASE 2"/>
    <property type="match status" value="1"/>
</dbReference>
<dbReference type="EC" id="2.4.1.-" evidence="12"/>
<comment type="caution">
    <text evidence="12">Lacks conserved residue(s) required for the propagation of feature annotation.</text>
</comment>
<dbReference type="Pfam" id="PF04188">
    <property type="entry name" value="Mannosyl_trans2"/>
    <property type="match status" value="1"/>
</dbReference>
<evidence type="ECO:0000256" key="7">
    <source>
        <dbReference type="ARBA" id="ARBA00022679"/>
    </source>
</evidence>
<evidence type="ECO:0000313" key="14">
    <source>
        <dbReference type="EMBL" id="KAF2188463.1"/>
    </source>
</evidence>
<feature type="region of interest" description="Disordered" evidence="13">
    <location>
        <begin position="353"/>
        <end position="376"/>
    </location>
</feature>
<comment type="similarity">
    <text evidence="3 12">Belongs to the PIGV family.</text>
</comment>
<proteinExistence type="inferred from homology"/>
<feature type="transmembrane region" description="Helical" evidence="12">
    <location>
        <begin position="121"/>
        <end position="143"/>
    </location>
</feature>
<dbReference type="GO" id="GO:0006506">
    <property type="term" value="P:GPI anchor biosynthetic process"/>
    <property type="evidence" value="ECO:0007669"/>
    <property type="project" value="UniProtKB-UniPathway"/>
</dbReference>
<dbReference type="UniPathway" id="UPA00196"/>
<keyword evidence="7 12" id="KW-0808">Transferase</keyword>
<dbReference type="AlphaFoldDB" id="A0A6A6EBB3"/>
<feature type="transmembrane region" description="Helical" evidence="12">
    <location>
        <begin position="436"/>
        <end position="456"/>
    </location>
</feature>
<feature type="transmembrane region" description="Helical" evidence="12">
    <location>
        <begin position="328"/>
        <end position="349"/>
    </location>
</feature>
<name>A0A6A6EBB3_9PEZI</name>
<evidence type="ECO:0000256" key="11">
    <source>
        <dbReference type="ARBA" id="ARBA00023136"/>
    </source>
</evidence>
<dbReference type="GO" id="GO:0004376">
    <property type="term" value="F:GPI mannosyltransferase activity"/>
    <property type="evidence" value="ECO:0007669"/>
    <property type="project" value="InterPro"/>
</dbReference>
<keyword evidence="10 12" id="KW-1133">Transmembrane helix</keyword>